<evidence type="ECO:0000313" key="3">
    <source>
        <dbReference type="Proteomes" id="UP000515561"/>
    </source>
</evidence>
<proteinExistence type="predicted"/>
<dbReference type="EMBL" id="AP023367">
    <property type="protein sequence ID" value="BCJ96587.1"/>
    <property type="molecule type" value="Genomic_DNA"/>
</dbReference>
<dbReference type="SUPFAM" id="SSF53187">
    <property type="entry name" value="Zn-dependent exopeptidases"/>
    <property type="match status" value="1"/>
</dbReference>
<dbReference type="SMART" id="SM00646">
    <property type="entry name" value="Ami_3"/>
    <property type="match status" value="1"/>
</dbReference>
<sequence>MEDRLIKKTVTLSVLMMLLVAGLSSVISHYGQGFAKAGSNITVIFSFINQWNQRPLKNGEMPFEINSLSDEVSEQLGDKFLLIQKSEKDSYEIKLEEQCMKKVIILTIKNLKTKDISTSSIYRKNYDYWFSGVPDKSNTGFMPAEQEVKIAGETYNNDKSDELLLVPEVIAASGDKYPYGGGSQDYITDPLRWITINYTETGSGTYTAEIQLGMDYIYAPSWYEDENNIYLSLKTPKDVYSTIVVIDAGHGGKDVGASSKDERYYEKDINLSIMKHLRDVLEKKNIKVYYTRDEDETIYLNPRVNLANEVEADLFLSIHCNSNESAAPSGSEVLYNENQSGKDFLSKEFAQIVLDEIVGLTGKMNRGLVPSSEIVVVGKANMPVALVETAFMSNTKELQFLIDEKNQIKIAKALSRAIDKAISKLK</sequence>
<dbReference type="PANTHER" id="PTHR30404">
    <property type="entry name" value="N-ACETYLMURAMOYL-L-ALANINE AMIDASE"/>
    <property type="match status" value="1"/>
</dbReference>
<dbReference type="AlphaFoldDB" id="A0A6S6R8Z1"/>
<dbReference type="Pfam" id="PF01520">
    <property type="entry name" value="Amidase_3"/>
    <property type="match status" value="1"/>
</dbReference>
<dbReference type="GO" id="GO:0030288">
    <property type="term" value="C:outer membrane-bounded periplasmic space"/>
    <property type="evidence" value="ECO:0007669"/>
    <property type="project" value="TreeGrafter"/>
</dbReference>
<dbReference type="RefSeq" id="WP_184094984.1">
    <property type="nucleotide sequence ID" value="NZ_AP023367.1"/>
</dbReference>
<dbReference type="Gene3D" id="3.40.630.40">
    <property type="entry name" value="Zn-dependent exopeptidases"/>
    <property type="match status" value="1"/>
</dbReference>
<keyword evidence="1" id="KW-0378">Hydrolase</keyword>
<dbReference type="PANTHER" id="PTHR30404:SF0">
    <property type="entry name" value="N-ACETYLMURAMOYL-L-ALANINE AMIDASE AMIC"/>
    <property type="match status" value="1"/>
</dbReference>
<keyword evidence="3" id="KW-1185">Reference proteome</keyword>
<dbReference type="GO" id="GO:0008745">
    <property type="term" value="F:N-acetylmuramoyl-L-alanine amidase activity"/>
    <property type="evidence" value="ECO:0007669"/>
    <property type="project" value="InterPro"/>
</dbReference>
<gene>
    <name evidence="2" type="ORF">acsn021_41560</name>
</gene>
<evidence type="ECO:0000256" key="1">
    <source>
        <dbReference type="ARBA" id="ARBA00022801"/>
    </source>
</evidence>
<dbReference type="InterPro" id="IPR050695">
    <property type="entry name" value="N-acetylmuramoyl_amidase_3"/>
</dbReference>
<dbReference type="KEGG" id="acel:acsn021_41560"/>
<dbReference type="CDD" id="cd02696">
    <property type="entry name" value="MurNAc-LAA"/>
    <property type="match status" value="1"/>
</dbReference>
<name>A0A6S6R8Z1_9FIRM</name>
<dbReference type="InterPro" id="IPR002508">
    <property type="entry name" value="MurNAc-LAA_cat"/>
</dbReference>
<dbReference type="GO" id="GO:0009253">
    <property type="term" value="P:peptidoglycan catabolic process"/>
    <property type="evidence" value="ECO:0007669"/>
    <property type="project" value="InterPro"/>
</dbReference>
<reference evidence="2 3" key="1">
    <citation type="journal article" date="2016" name="Int. J. Syst. Evol. Microbiol.">
        <title>Descriptions of Anaerotaenia torta gen. nov., sp. nov. and Anaerocolumna cellulosilytica gen. nov., sp. nov. isolated from a methanogenic reactor of cattle waste.</title>
        <authorList>
            <person name="Uek A."/>
            <person name="Ohtaki Y."/>
            <person name="Kaku N."/>
            <person name="Ueki K."/>
        </authorList>
    </citation>
    <scope>NUCLEOTIDE SEQUENCE [LARGE SCALE GENOMIC DNA]</scope>
    <source>
        <strain evidence="2 3">SN021</strain>
    </source>
</reference>
<evidence type="ECO:0000313" key="2">
    <source>
        <dbReference type="EMBL" id="BCJ96587.1"/>
    </source>
</evidence>
<protein>
    <submittedName>
        <fullName evidence="2">Uncharacterized protein</fullName>
    </submittedName>
</protein>
<organism evidence="2 3">
    <name type="scientific">Anaerocolumna cellulosilytica</name>
    <dbReference type="NCBI Taxonomy" id="433286"/>
    <lineage>
        <taxon>Bacteria</taxon>
        <taxon>Bacillati</taxon>
        <taxon>Bacillota</taxon>
        <taxon>Clostridia</taxon>
        <taxon>Lachnospirales</taxon>
        <taxon>Lachnospiraceae</taxon>
        <taxon>Anaerocolumna</taxon>
    </lineage>
</organism>
<accession>A0A6S6R8Z1</accession>
<dbReference type="Proteomes" id="UP000515561">
    <property type="component" value="Chromosome"/>
</dbReference>